<dbReference type="InterPro" id="IPR002656">
    <property type="entry name" value="Acyl_transf_3_dom"/>
</dbReference>
<gene>
    <name evidence="3" type="ORF">BV97_00841</name>
</gene>
<dbReference type="GO" id="GO:0016747">
    <property type="term" value="F:acyltransferase activity, transferring groups other than amino-acyl groups"/>
    <property type="evidence" value="ECO:0007669"/>
    <property type="project" value="InterPro"/>
</dbReference>
<feature type="transmembrane region" description="Helical" evidence="1">
    <location>
        <begin position="98"/>
        <end position="115"/>
    </location>
</feature>
<sequence>MITEPVPAKSGTRLAALDGLRGIAAAGVAFLYHPLLELDPAVMAKAPAPIVWLRDWGWSFVDLFFLISGFIFAHVYLRERRLDRAGLADFAVARIARLYPLHLLTFAICVVLFLGAPENTWYAFLAHLLMMQAFVEPLGHTFNGPSWSISVELACYTLFALGAVSGERTLRWVTAAAILVPVGYLVFFASAGGPWIADCIPRGPLGFFLGQVLWRCRERIARVPAIVLVALMATGLLLDMGRFSPLLPLCLLAWPAALCLSLRIPALASRPLLWLGDRSYSIYLVHFPLLLVCIPTIESTTSGWIAAAMLLGFAAVVLVLGDMAYRRLEVPSRRAIRGLWQRRRNVVAQGAVAA</sequence>
<proteinExistence type="predicted"/>
<dbReference type="RefSeq" id="WP_036523574.1">
    <property type="nucleotide sequence ID" value="NZ_JFYZ01000002.1"/>
</dbReference>
<feature type="transmembrane region" description="Helical" evidence="1">
    <location>
        <begin position="56"/>
        <end position="77"/>
    </location>
</feature>
<evidence type="ECO:0000259" key="2">
    <source>
        <dbReference type="Pfam" id="PF01757"/>
    </source>
</evidence>
<keyword evidence="3" id="KW-0012">Acyltransferase</keyword>
<keyword evidence="1" id="KW-0472">Membrane</keyword>
<dbReference type="GO" id="GO:0016020">
    <property type="term" value="C:membrane"/>
    <property type="evidence" value="ECO:0007669"/>
    <property type="project" value="TreeGrafter"/>
</dbReference>
<dbReference type="PANTHER" id="PTHR23028:SF131">
    <property type="entry name" value="BLR2367 PROTEIN"/>
    <property type="match status" value="1"/>
</dbReference>
<comment type="caution">
    <text evidence="3">The sequence shown here is derived from an EMBL/GenBank/DDBJ whole genome shotgun (WGS) entry which is preliminary data.</text>
</comment>
<dbReference type="GO" id="GO:0000271">
    <property type="term" value="P:polysaccharide biosynthetic process"/>
    <property type="evidence" value="ECO:0007669"/>
    <property type="project" value="TreeGrafter"/>
</dbReference>
<evidence type="ECO:0000256" key="1">
    <source>
        <dbReference type="SAM" id="Phobius"/>
    </source>
</evidence>
<dbReference type="Proteomes" id="UP000024329">
    <property type="component" value="Unassembled WGS sequence"/>
</dbReference>
<evidence type="ECO:0000313" key="3">
    <source>
        <dbReference type="EMBL" id="EZP83655.1"/>
    </source>
</evidence>
<feature type="transmembrane region" description="Helical" evidence="1">
    <location>
        <begin position="172"/>
        <end position="200"/>
    </location>
</feature>
<protein>
    <submittedName>
        <fullName evidence="3">Acyltransferase</fullName>
    </submittedName>
</protein>
<feature type="transmembrane region" description="Helical" evidence="1">
    <location>
        <begin position="19"/>
        <end position="36"/>
    </location>
</feature>
<name>A0A031K326_9SPHN</name>
<feature type="transmembrane region" description="Helical" evidence="1">
    <location>
        <begin position="303"/>
        <end position="325"/>
    </location>
</feature>
<keyword evidence="1" id="KW-1133">Transmembrane helix</keyword>
<dbReference type="AlphaFoldDB" id="A0A031K326"/>
<feature type="domain" description="Acyltransferase 3" evidence="2">
    <location>
        <begin position="15"/>
        <end position="318"/>
    </location>
</feature>
<feature type="transmembrane region" description="Helical" evidence="1">
    <location>
        <begin position="246"/>
        <end position="268"/>
    </location>
</feature>
<organism evidence="3 4">
    <name type="scientific">Novosphingobium resinovorum</name>
    <dbReference type="NCBI Taxonomy" id="158500"/>
    <lineage>
        <taxon>Bacteria</taxon>
        <taxon>Pseudomonadati</taxon>
        <taxon>Pseudomonadota</taxon>
        <taxon>Alphaproteobacteria</taxon>
        <taxon>Sphingomonadales</taxon>
        <taxon>Sphingomonadaceae</taxon>
        <taxon>Novosphingobium</taxon>
    </lineage>
</organism>
<keyword evidence="1" id="KW-0812">Transmembrane</keyword>
<reference evidence="3 4" key="1">
    <citation type="submission" date="2014-03" db="EMBL/GenBank/DDBJ databases">
        <title>Whole genome sequence of Novosphingobium resinovorum KF1.</title>
        <authorList>
            <person name="Gan H.M."/>
            <person name="Gan H.Y."/>
            <person name="Chew T.H."/>
            <person name="Savka M.A."/>
        </authorList>
    </citation>
    <scope>NUCLEOTIDE SEQUENCE [LARGE SCALE GENOMIC DNA]</scope>
    <source>
        <strain evidence="3 4">KF1</strain>
    </source>
</reference>
<dbReference type="Pfam" id="PF01757">
    <property type="entry name" value="Acyl_transf_3"/>
    <property type="match status" value="1"/>
</dbReference>
<dbReference type="STRING" id="158500.BES08_08725"/>
<feature type="transmembrane region" description="Helical" evidence="1">
    <location>
        <begin position="280"/>
        <end position="297"/>
    </location>
</feature>
<dbReference type="EMBL" id="JFYZ01000002">
    <property type="protein sequence ID" value="EZP83655.1"/>
    <property type="molecule type" value="Genomic_DNA"/>
</dbReference>
<dbReference type="InterPro" id="IPR050879">
    <property type="entry name" value="Acyltransferase_3"/>
</dbReference>
<dbReference type="PATRIC" id="fig|158500.4.peg.860"/>
<dbReference type="PANTHER" id="PTHR23028">
    <property type="entry name" value="ACETYLTRANSFERASE"/>
    <property type="match status" value="1"/>
</dbReference>
<evidence type="ECO:0000313" key="4">
    <source>
        <dbReference type="Proteomes" id="UP000024329"/>
    </source>
</evidence>
<feature type="transmembrane region" description="Helical" evidence="1">
    <location>
        <begin position="146"/>
        <end position="166"/>
    </location>
</feature>
<accession>A0A031K326</accession>
<keyword evidence="3" id="KW-0808">Transferase</keyword>
<dbReference type="eggNOG" id="COG1835">
    <property type="taxonomic scope" value="Bacteria"/>
</dbReference>